<accession>A0A1S3XC94</accession>
<dbReference type="OrthoDB" id="1294542at2759"/>
<sequence length="211" mass="24026">MEQQQQMPCEFSSRGRKQELVEEEEGLDEEKFDDSYDSEERDGAVIYNYSDDSDFELLDGTKVDSKVWDQYYKELDESEGFDISVYPGASFNSSIVPIRSYLTDPEQKQEYTDMCHLAIGDFNSQNAKKFEFMEIVTVNASFAGGLWLYFTFQARDSDGDSDSDSDDAIKTFQALVWDEIGRTPCVDFCRLKKPLSDKGPPSSSVDVEAVQ</sequence>
<evidence type="ECO:0000256" key="1">
    <source>
        <dbReference type="SAM" id="MobiDB-lite"/>
    </source>
</evidence>
<dbReference type="Proteomes" id="UP000790787">
    <property type="component" value="Chromosome 24"/>
</dbReference>
<evidence type="ECO:0000313" key="3">
    <source>
        <dbReference type="RefSeq" id="XP_016437373.1"/>
    </source>
</evidence>
<dbReference type="PANTHER" id="PTHR31260">
    <property type="entry name" value="CYSTATIN/MONELLIN SUPERFAMILY PROTEIN"/>
    <property type="match status" value="1"/>
</dbReference>
<keyword evidence="2" id="KW-1185">Reference proteome</keyword>
<dbReference type="GeneID" id="107763393"/>
<dbReference type="InterPro" id="IPR006462">
    <property type="entry name" value="MS5"/>
</dbReference>
<protein>
    <submittedName>
        <fullName evidence="3">Uncharacterized protein LOC107763393 isoform X2</fullName>
    </submittedName>
    <submittedName>
        <fullName evidence="3">Uncharacterized protein isoform X2</fullName>
    </submittedName>
</protein>
<feature type="compositionally biased region" description="Acidic residues" evidence="1">
    <location>
        <begin position="21"/>
        <end position="39"/>
    </location>
</feature>
<dbReference type="RefSeq" id="XP_016437373.1">
    <property type="nucleotide sequence ID" value="XM_016581887.1"/>
</dbReference>
<dbReference type="InterPro" id="IPR046350">
    <property type="entry name" value="Cystatin_sf"/>
</dbReference>
<feature type="region of interest" description="Disordered" evidence="1">
    <location>
        <begin position="1"/>
        <end position="39"/>
    </location>
</feature>
<reference evidence="2" key="1">
    <citation type="journal article" date="2014" name="Nat. Commun.">
        <title>The tobacco genome sequence and its comparison with those of tomato and potato.</title>
        <authorList>
            <person name="Sierro N."/>
            <person name="Battey J.N."/>
            <person name="Ouadi S."/>
            <person name="Bakaher N."/>
            <person name="Bovet L."/>
            <person name="Willig A."/>
            <person name="Goepfert S."/>
            <person name="Peitsch M.C."/>
            <person name="Ivanov N.V."/>
        </authorList>
    </citation>
    <scope>NUCLEOTIDE SEQUENCE [LARGE SCALE GENOMIC DNA]</scope>
</reference>
<dbReference type="Gene3D" id="3.10.450.10">
    <property type="match status" value="1"/>
</dbReference>
<reference evidence="3" key="2">
    <citation type="submission" date="2025-08" db="UniProtKB">
        <authorList>
            <consortium name="RefSeq"/>
        </authorList>
    </citation>
    <scope>IDENTIFICATION</scope>
    <source>
        <tissue evidence="3">Leaf</tissue>
    </source>
</reference>
<dbReference type="RefSeq" id="XP_016437373.1">
    <property type="nucleotide sequence ID" value="XM_016581887.2"/>
</dbReference>
<organism evidence="2 3">
    <name type="scientific">Nicotiana tabacum</name>
    <name type="common">Common tobacco</name>
    <dbReference type="NCBI Taxonomy" id="4097"/>
    <lineage>
        <taxon>Eukaryota</taxon>
        <taxon>Viridiplantae</taxon>
        <taxon>Streptophyta</taxon>
        <taxon>Embryophyta</taxon>
        <taxon>Tracheophyta</taxon>
        <taxon>Spermatophyta</taxon>
        <taxon>Magnoliopsida</taxon>
        <taxon>eudicotyledons</taxon>
        <taxon>Gunneridae</taxon>
        <taxon>Pentapetalae</taxon>
        <taxon>asterids</taxon>
        <taxon>lamiids</taxon>
        <taxon>Solanales</taxon>
        <taxon>Solanaceae</taxon>
        <taxon>Nicotianoideae</taxon>
        <taxon>Nicotianeae</taxon>
        <taxon>Nicotiana</taxon>
    </lineage>
</organism>
<evidence type="ECO:0000313" key="2">
    <source>
        <dbReference type="Proteomes" id="UP000790787"/>
    </source>
</evidence>
<name>A0A1S3XC94_TOBAC</name>
<dbReference type="AlphaFoldDB" id="A0A1S3XC94"/>
<proteinExistence type="predicted"/>
<dbReference type="PANTHER" id="PTHR31260:SF37">
    <property type="match status" value="1"/>
</dbReference>
<gene>
    <name evidence="3" type="primary">LOC107763393</name>
</gene>
<dbReference type="SUPFAM" id="SSF54403">
    <property type="entry name" value="Cystatin/monellin"/>
    <property type="match status" value="1"/>
</dbReference>